<evidence type="ECO:0000256" key="4">
    <source>
        <dbReference type="ARBA" id="ARBA00022989"/>
    </source>
</evidence>
<dbReference type="Pfam" id="PF01554">
    <property type="entry name" value="MatE"/>
    <property type="match status" value="2"/>
</dbReference>
<dbReference type="CDD" id="cd13132">
    <property type="entry name" value="MATE_eukaryotic"/>
    <property type="match status" value="1"/>
</dbReference>
<evidence type="ECO:0000256" key="1">
    <source>
        <dbReference type="ARBA" id="ARBA00004141"/>
    </source>
</evidence>
<reference evidence="7 8" key="1">
    <citation type="submission" date="2024-09" db="EMBL/GenBank/DDBJ databases">
        <title>Chromosome-scale assembly of Riccia sorocarpa.</title>
        <authorList>
            <person name="Paukszto L."/>
        </authorList>
    </citation>
    <scope>NUCLEOTIDE SEQUENCE [LARGE SCALE GENOMIC DNA]</scope>
    <source>
        <strain evidence="7">LP-2024</strain>
        <tissue evidence="7">Aerial parts of the thallus</tissue>
    </source>
</reference>
<comment type="similarity">
    <text evidence="2 6">Belongs to the multi antimicrobial extrusion (MATE) (TC 2.A.66.1) family.</text>
</comment>
<keyword evidence="8" id="KW-1185">Reference proteome</keyword>
<dbReference type="PANTHER" id="PTHR11206">
    <property type="entry name" value="MULTIDRUG RESISTANCE PROTEIN"/>
    <property type="match status" value="1"/>
</dbReference>
<organism evidence="7 8">
    <name type="scientific">Riccia sorocarpa</name>
    <dbReference type="NCBI Taxonomy" id="122646"/>
    <lineage>
        <taxon>Eukaryota</taxon>
        <taxon>Viridiplantae</taxon>
        <taxon>Streptophyta</taxon>
        <taxon>Embryophyta</taxon>
        <taxon>Marchantiophyta</taxon>
        <taxon>Marchantiopsida</taxon>
        <taxon>Marchantiidae</taxon>
        <taxon>Marchantiales</taxon>
        <taxon>Ricciaceae</taxon>
        <taxon>Riccia</taxon>
    </lineage>
</organism>
<feature type="transmembrane region" description="Helical" evidence="6">
    <location>
        <begin position="61"/>
        <end position="81"/>
    </location>
</feature>
<feature type="transmembrane region" description="Helical" evidence="6">
    <location>
        <begin position="421"/>
        <end position="446"/>
    </location>
</feature>
<evidence type="ECO:0000256" key="2">
    <source>
        <dbReference type="ARBA" id="ARBA00010199"/>
    </source>
</evidence>
<name>A0ABD3GPB9_9MARC</name>
<dbReference type="AlphaFoldDB" id="A0ABD3GPB9"/>
<dbReference type="EMBL" id="JBJQOH010000007">
    <property type="protein sequence ID" value="KAL3681062.1"/>
    <property type="molecule type" value="Genomic_DNA"/>
</dbReference>
<sequence>MEENNSRWTTQVGTEAKKSLNIAAPMIVTNLIYFAIIMSSLMFVGHLGVLELSSAALGNSMASVLGFTMMLGLASGLETLCGQAYGAKQYHLLGLYYQTSVLVLVCFAVLLSFLWWNMGPLLLFIGQQENISRQTTIYLRALLPALFAAAVTHPTIKFLQSQNVVLPVMVCCVTTFAVHIPLCYFLVFKAAGFLGAAWSISIAYWLILLQLLAYVAYSTGTRKERTWTGFTRPKLTTIYLYLRIAIPSAFMIIVQFWAFELLVLLSGLLPNPERELSLLSICLNTGGIMFTLPFGLSAASSTRVSNELGAYNGRGAKLATKVVVGMSIIQTSAVASVMMALQSKWGLAFSNDPQVVHDTASIMPLLALAVFLDGIQGPLGGVLRGCGLQDPATIVTIFAFYGIGVPSAVLFSFYFKWGAKGLFGGCVCGTTTQLLLISLLVLFINWDKQVEKVWKGVRENEEGANSTQSYMSGNIQEPLLLA</sequence>
<evidence type="ECO:0000313" key="7">
    <source>
        <dbReference type="EMBL" id="KAL3681062.1"/>
    </source>
</evidence>
<protein>
    <recommendedName>
        <fullName evidence="6">Protein DETOXIFICATION</fullName>
    </recommendedName>
    <alternativeName>
        <fullName evidence="6">Multidrug and toxic compound extrusion protein</fullName>
    </alternativeName>
</protein>
<dbReference type="Proteomes" id="UP001633002">
    <property type="component" value="Unassembled WGS sequence"/>
</dbReference>
<dbReference type="NCBIfam" id="TIGR00797">
    <property type="entry name" value="matE"/>
    <property type="match status" value="1"/>
</dbReference>
<feature type="transmembrane region" description="Helical" evidence="6">
    <location>
        <begin position="395"/>
        <end position="415"/>
    </location>
</feature>
<dbReference type="InterPro" id="IPR002528">
    <property type="entry name" value="MATE_fam"/>
</dbReference>
<comment type="caution">
    <text evidence="7">The sequence shown here is derived from an EMBL/GenBank/DDBJ whole genome shotgun (WGS) entry which is preliminary data.</text>
</comment>
<comment type="subcellular location">
    <subcellularLocation>
        <location evidence="1">Membrane</location>
        <topology evidence="1">Multi-pass membrane protein</topology>
    </subcellularLocation>
</comment>
<feature type="transmembrane region" description="Helical" evidence="6">
    <location>
        <begin position="318"/>
        <end position="341"/>
    </location>
</feature>
<keyword evidence="5 6" id="KW-0472">Membrane</keyword>
<feature type="transmembrane region" description="Helical" evidence="6">
    <location>
        <begin position="27"/>
        <end position="49"/>
    </location>
</feature>
<evidence type="ECO:0000256" key="5">
    <source>
        <dbReference type="ARBA" id="ARBA00023136"/>
    </source>
</evidence>
<feature type="transmembrane region" description="Helical" evidence="6">
    <location>
        <begin position="93"/>
        <end position="116"/>
    </location>
</feature>
<dbReference type="GO" id="GO:0016020">
    <property type="term" value="C:membrane"/>
    <property type="evidence" value="ECO:0007669"/>
    <property type="project" value="UniProtKB-SubCell"/>
</dbReference>
<evidence type="ECO:0000313" key="8">
    <source>
        <dbReference type="Proteomes" id="UP001633002"/>
    </source>
</evidence>
<evidence type="ECO:0000256" key="3">
    <source>
        <dbReference type="ARBA" id="ARBA00022692"/>
    </source>
</evidence>
<dbReference type="InterPro" id="IPR045069">
    <property type="entry name" value="MATE_euk"/>
</dbReference>
<proteinExistence type="inferred from homology"/>
<keyword evidence="4 6" id="KW-1133">Transmembrane helix</keyword>
<feature type="transmembrane region" description="Helical" evidence="6">
    <location>
        <begin position="136"/>
        <end position="152"/>
    </location>
</feature>
<gene>
    <name evidence="7" type="ORF">R1sor_024018</name>
</gene>
<keyword evidence="3 6" id="KW-0812">Transmembrane</keyword>
<accession>A0ABD3GPB9</accession>
<feature type="transmembrane region" description="Helical" evidence="6">
    <location>
        <begin position="278"/>
        <end position="297"/>
    </location>
</feature>
<feature type="transmembrane region" description="Helical" evidence="6">
    <location>
        <begin position="238"/>
        <end position="258"/>
    </location>
</feature>
<feature type="transmembrane region" description="Helical" evidence="6">
    <location>
        <begin position="193"/>
        <end position="217"/>
    </location>
</feature>
<evidence type="ECO:0000256" key="6">
    <source>
        <dbReference type="RuleBase" id="RU004914"/>
    </source>
</evidence>
<feature type="transmembrane region" description="Helical" evidence="6">
    <location>
        <begin position="164"/>
        <end position="187"/>
    </location>
</feature>